<dbReference type="Gene3D" id="3.40.50.300">
    <property type="entry name" value="P-loop containing nucleotide triphosphate hydrolases"/>
    <property type="match status" value="1"/>
</dbReference>
<dbReference type="NCBIfam" id="TIGR01420">
    <property type="entry name" value="pilT_fam"/>
    <property type="match status" value="1"/>
</dbReference>
<feature type="compositionally biased region" description="Basic and acidic residues" evidence="2">
    <location>
        <begin position="368"/>
        <end position="383"/>
    </location>
</feature>
<organism evidence="4 5">
    <name type="scientific">Geobacter argillaceus</name>
    <dbReference type="NCBI Taxonomy" id="345631"/>
    <lineage>
        <taxon>Bacteria</taxon>
        <taxon>Pseudomonadati</taxon>
        <taxon>Thermodesulfobacteriota</taxon>
        <taxon>Desulfuromonadia</taxon>
        <taxon>Geobacterales</taxon>
        <taxon>Geobacteraceae</taxon>
        <taxon>Geobacter</taxon>
    </lineage>
</organism>
<protein>
    <submittedName>
        <fullName evidence="4">Twitching motility protein PilT</fullName>
    </submittedName>
</protein>
<dbReference type="InterPro" id="IPR006321">
    <property type="entry name" value="PilT/PilU"/>
</dbReference>
<dbReference type="OrthoDB" id="9805147at2"/>
<reference evidence="4 5" key="1">
    <citation type="submission" date="2019-07" db="EMBL/GenBank/DDBJ databases">
        <title>Genomic Encyclopedia of Archaeal and Bacterial Type Strains, Phase II (KMG-II): from individual species to whole genera.</title>
        <authorList>
            <person name="Goeker M."/>
        </authorList>
    </citation>
    <scope>NUCLEOTIDE SEQUENCE [LARGE SCALE GENOMIC DNA]</scope>
    <source>
        <strain evidence="4 5">ATCC BAA-1139</strain>
    </source>
</reference>
<evidence type="ECO:0000259" key="3">
    <source>
        <dbReference type="PROSITE" id="PS00662"/>
    </source>
</evidence>
<sequence length="383" mass="42273">MDLIEILTIAVKARSSDIHIKTGLPPVVRIDGRLRPIPNAPRLSGETVGAMADSMMNARQKKQFEENYEVDLAYGVPGLCRFRVSVYHQRGTVAMVFRAISFGIPSLETLNLPLVLKKISAEERGLVLVTGTTGSGKSTTLAAMIDYINESRTCNIITVEDPVEFLHRDKKSIISQRELGFDTLSFSSALKGALRQDPDVILVGEMRDLETIETAMHAAETGHLVMSTLHTLDAAETINRIISVFPPYHQRQIRMQLSGVLKAVISQRLVPRADGKGRVPAVEVMIGTARIRECIDDKEKTKLIPEAIAQGHVNYGMQTFDQSLMQLLTGKMITYEEAMRQSSNPDDFALKISGISSTSDATWDQFSAEDKGPEGDAPEIEKF</sequence>
<evidence type="ECO:0000313" key="5">
    <source>
        <dbReference type="Proteomes" id="UP000319449"/>
    </source>
</evidence>
<gene>
    <name evidence="4" type="ORF">JN12_01601</name>
</gene>
<name>A0A562VP06_9BACT</name>
<dbReference type="InterPro" id="IPR050921">
    <property type="entry name" value="T4SS_GSP_E_ATPase"/>
</dbReference>
<dbReference type="EMBL" id="VLLN01000008">
    <property type="protein sequence ID" value="TWJ19484.1"/>
    <property type="molecule type" value="Genomic_DNA"/>
</dbReference>
<dbReference type="InterPro" id="IPR001482">
    <property type="entry name" value="T2SS/T4SS_dom"/>
</dbReference>
<keyword evidence="5" id="KW-1185">Reference proteome</keyword>
<feature type="domain" description="Bacterial type II secretion system protein E" evidence="3">
    <location>
        <begin position="194"/>
        <end position="208"/>
    </location>
</feature>
<dbReference type="GO" id="GO:0016887">
    <property type="term" value="F:ATP hydrolysis activity"/>
    <property type="evidence" value="ECO:0007669"/>
    <property type="project" value="InterPro"/>
</dbReference>
<dbReference type="CDD" id="cd01131">
    <property type="entry name" value="PilT"/>
    <property type="match status" value="1"/>
</dbReference>
<dbReference type="PROSITE" id="PS00662">
    <property type="entry name" value="T2SP_E"/>
    <property type="match status" value="1"/>
</dbReference>
<dbReference type="Proteomes" id="UP000319449">
    <property type="component" value="Unassembled WGS sequence"/>
</dbReference>
<dbReference type="RefSeq" id="WP_145020892.1">
    <property type="nucleotide sequence ID" value="NZ_VLLN01000008.1"/>
</dbReference>
<dbReference type="Pfam" id="PF00437">
    <property type="entry name" value="T2SSE"/>
    <property type="match status" value="1"/>
</dbReference>
<accession>A0A562VP06</accession>
<feature type="region of interest" description="Disordered" evidence="2">
    <location>
        <begin position="359"/>
        <end position="383"/>
    </location>
</feature>
<evidence type="ECO:0000256" key="2">
    <source>
        <dbReference type="SAM" id="MobiDB-lite"/>
    </source>
</evidence>
<proteinExistence type="inferred from homology"/>
<evidence type="ECO:0000313" key="4">
    <source>
        <dbReference type="EMBL" id="TWJ19484.1"/>
    </source>
</evidence>
<dbReference type="InterPro" id="IPR027417">
    <property type="entry name" value="P-loop_NTPase"/>
</dbReference>
<dbReference type="PANTHER" id="PTHR30486:SF12">
    <property type="entry name" value="TYPE IV PILUS ATPASE PILU"/>
    <property type="match status" value="1"/>
</dbReference>
<dbReference type="PANTHER" id="PTHR30486">
    <property type="entry name" value="TWITCHING MOTILITY PROTEIN PILT"/>
    <property type="match status" value="1"/>
</dbReference>
<evidence type="ECO:0000256" key="1">
    <source>
        <dbReference type="ARBA" id="ARBA00006611"/>
    </source>
</evidence>
<comment type="similarity">
    <text evidence="1">Belongs to the GSP E family.</text>
</comment>
<dbReference type="AlphaFoldDB" id="A0A562VP06"/>
<dbReference type="SUPFAM" id="SSF52540">
    <property type="entry name" value="P-loop containing nucleoside triphosphate hydrolases"/>
    <property type="match status" value="1"/>
</dbReference>
<comment type="caution">
    <text evidence="4">The sequence shown here is derived from an EMBL/GenBank/DDBJ whole genome shotgun (WGS) entry which is preliminary data.</text>
</comment>
<dbReference type="GO" id="GO:0005524">
    <property type="term" value="F:ATP binding"/>
    <property type="evidence" value="ECO:0007669"/>
    <property type="project" value="InterPro"/>
</dbReference>
<dbReference type="Gene3D" id="3.30.450.90">
    <property type="match status" value="1"/>
</dbReference>